<keyword evidence="1" id="KW-0812">Transmembrane</keyword>
<organism evidence="2 3">
    <name type="scientific">Sulfurisoma sediminicola</name>
    <dbReference type="NCBI Taxonomy" id="1381557"/>
    <lineage>
        <taxon>Bacteria</taxon>
        <taxon>Pseudomonadati</taxon>
        <taxon>Pseudomonadota</taxon>
        <taxon>Betaproteobacteria</taxon>
        <taxon>Nitrosomonadales</taxon>
        <taxon>Sterolibacteriaceae</taxon>
        <taxon>Sulfurisoma</taxon>
    </lineage>
</organism>
<accession>A0A497XJP4</accession>
<feature type="transmembrane region" description="Helical" evidence="1">
    <location>
        <begin position="62"/>
        <end position="80"/>
    </location>
</feature>
<evidence type="ECO:0008006" key="4">
    <source>
        <dbReference type="Google" id="ProtNLM"/>
    </source>
</evidence>
<feature type="transmembrane region" description="Helical" evidence="1">
    <location>
        <begin position="18"/>
        <end position="35"/>
    </location>
</feature>
<gene>
    <name evidence="2" type="ORF">DFR35_0127</name>
</gene>
<proteinExistence type="predicted"/>
<protein>
    <recommendedName>
        <fullName evidence="4">DUF1772 domain-containing protein</fullName>
    </recommendedName>
</protein>
<evidence type="ECO:0000256" key="1">
    <source>
        <dbReference type="SAM" id="Phobius"/>
    </source>
</evidence>
<dbReference type="Proteomes" id="UP000268908">
    <property type="component" value="Unassembled WGS sequence"/>
</dbReference>
<feature type="transmembrane region" description="Helical" evidence="1">
    <location>
        <begin position="134"/>
        <end position="151"/>
    </location>
</feature>
<comment type="caution">
    <text evidence="2">The sequence shown here is derived from an EMBL/GenBank/DDBJ whole genome shotgun (WGS) entry which is preliminary data.</text>
</comment>
<reference evidence="2 3" key="1">
    <citation type="submission" date="2018-10" db="EMBL/GenBank/DDBJ databases">
        <title>Genomic Encyclopedia of Type Strains, Phase IV (KMG-IV): sequencing the most valuable type-strain genomes for metagenomic binning, comparative biology and taxonomic classification.</title>
        <authorList>
            <person name="Goeker M."/>
        </authorList>
    </citation>
    <scope>NUCLEOTIDE SEQUENCE [LARGE SCALE GENOMIC DNA]</scope>
    <source>
        <strain evidence="2 3">DSM 26916</strain>
    </source>
</reference>
<feature type="transmembrane region" description="Helical" evidence="1">
    <location>
        <begin position="86"/>
        <end position="105"/>
    </location>
</feature>
<keyword evidence="3" id="KW-1185">Reference proteome</keyword>
<dbReference type="EMBL" id="RCCI01000004">
    <property type="protein sequence ID" value="RLJ67580.1"/>
    <property type="molecule type" value="Genomic_DNA"/>
</dbReference>
<evidence type="ECO:0000313" key="2">
    <source>
        <dbReference type="EMBL" id="RLJ67580.1"/>
    </source>
</evidence>
<keyword evidence="1" id="KW-1133">Transmembrane helix</keyword>
<sequence length="154" mass="16360">MTNLQEAIFLLQYTAQNIAMFSGGLFAGAAIYISLTECPPRTSLTPDGLLALYRSIARRTNGLLTAFAAVTALTAIPAAIAGAGILWLIGGVTHAGIVAFLLTNAKRIETELDHLDARADSAGKSKRLIHQRSLQFGILSLAGLFAQYLFVVGR</sequence>
<name>A0A497XJP4_9PROT</name>
<dbReference type="RefSeq" id="WP_121239560.1">
    <property type="nucleotide sequence ID" value="NZ_BHVV01000001.1"/>
</dbReference>
<evidence type="ECO:0000313" key="3">
    <source>
        <dbReference type="Proteomes" id="UP000268908"/>
    </source>
</evidence>
<keyword evidence="1" id="KW-0472">Membrane</keyword>
<dbReference type="AlphaFoldDB" id="A0A497XJP4"/>